<dbReference type="SUPFAM" id="SSF52058">
    <property type="entry name" value="L domain-like"/>
    <property type="match status" value="1"/>
</dbReference>
<proteinExistence type="inferred from homology"/>
<dbReference type="FunFam" id="3.80.10.10:FF:000095">
    <property type="entry name" value="LRR receptor-like serine/threonine-protein kinase GSO1"/>
    <property type="match status" value="1"/>
</dbReference>
<organism evidence="14 15">
    <name type="scientific">Prunus dulcis</name>
    <name type="common">Almond</name>
    <name type="synonym">Amygdalus dulcis</name>
    <dbReference type="NCBI Taxonomy" id="3755"/>
    <lineage>
        <taxon>Eukaryota</taxon>
        <taxon>Viridiplantae</taxon>
        <taxon>Streptophyta</taxon>
        <taxon>Embryophyta</taxon>
        <taxon>Tracheophyta</taxon>
        <taxon>Spermatophyta</taxon>
        <taxon>Magnoliopsida</taxon>
        <taxon>eudicotyledons</taxon>
        <taxon>Gunneridae</taxon>
        <taxon>Pentapetalae</taxon>
        <taxon>rosids</taxon>
        <taxon>fabids</taxon>
        <taxon>Rosales</taxon>
        <taxon>Rosaceae</taxon>
        <taxon>Amygdaloideae</taxon>
        <taxon>Amygdaleae</taxon>
        <taxon>Prunus</taxon>
    </lineage>
</organism>
<dbReference type="InterPro" id="IPR001611">
    <property type="entry name" value="Leu-rich_rpt"/>
</dbReference>
<evidence type="ECO:0000256" key="4">
    <source>
        <dbReference type="ARBA" id="ARBA00022475"/>
    </source>
</evidence>
<feature type="transmembrane region" description="Helical" evidence="11">
    <location>
        <begin position="695"/>
        <end position="717"/>
    </location>
</feature>
<dbReference type="Proteomes" id="UP000327085">
    <property type="component" value="Chromosome 4"/>
</dbReference>
<evidence type="ECO:0000256" key="9">
    <source>
        <dbReference type="ARBA" id="ARBA00023136"/>
    </source>
</evidence>
<keyword evidence="9 11" id="KW-0472">Membrane</keyword>
<reference evidence="15" key="1">
    <citation type="journal article" date="2020" name="Plant J.">
        <title>Transposons played a major role in the diversification between the closely related almond and peach genomes: results from the almond genome sequence.</title>
        <authorList>
            <person name="Alioto T."/>
            <person name="Alexiou K.G."/>
            <person name="Bardil A."/>
            <person name="Barteri F."/>
            <person name="Castanera R."/>
            <person name="Cruz F."/>
            <person name="Dhingra A."/>
            <person name="Duval H."/>
            <person name="Fernandez I Marti A."/>
            <person name="Frias L."/>
            <person name="Galan B."/>
            <person name="Garcia J.L."/>
            <person name="Howad W."/>
            <person name="Gomez-Garrido J."/>
            <person name="Gut M."/>
            <person name="Julca I."/>
            <person name="Morata J."/>
            <person name="Puigdomenech P."/>
            <person name="Ribeca P."/>
            <person name="Rubio Cabetas M.J."/>
            <person name="Vlasova A."/>
            <person name="Wirthensohn M."/>
            <person name="Garcia-Mas J."/>
            <person name="Gabaldon T."/>
            <person name="Casacuberta J.M."/>
            <person name="Arus P."/>
        </authorList>
    </citation>
    <scope>NUCLEOTIDE SEQUENCE [LARGE SCALE GENOMIC DNA]</scope>
    <source>
        <strain evidence="15">cv. Texas</strain>
    </source>
</reference>
<evidence type="ECO:0000256" key="1">
    <source>
        <dbReference type="ARBA" id="ARBA00004167"/>
    </source>
</evidence>
<evidence type="ECO:0000256" key="7">
    <source>
        <dbReference type="ARBA" id="ARBA00022737"/>
    </source>
</evidence>
<dbReference type="AlphaFoldDB" id="A0A5E4FZ64"/>
<accession>A0A5E4FZ64</accession>
<dbReference type="Pfam" id="PF08263">
    <property type="entry name" value="LRRNT_2"/>
    <property type="match status" value="1"/>
</dbReference>
<dbReference type="Pfam" id="PF13855">
    <property type="entry name" value="LRR_8"/>
    <property type="match status" value="1"/>
</dbReference>
<evidence type="ECO:0000256" key="12">
    <source>
        <dbReference type="SAM" id="SignalP"/>
    </source>
</evidence>
<evidence type="ECO:0000256" key="11">
    <source>
        <dbReference type="SAM" id="Phobius"/>
    </source>
</evidence>
<dbReference type="PANTHER" id="PTHR48065">
    <property type="entry name" value="OS10G0469600 PROTEIN"/>
    <property type="match status" value="1"/>
</dbReference>
<evidence type="ECO:0000256" key="2">
    <source>
        <dbReference type="ARBA" id="ARBA00004236"/>
    </source>
</evidence>
<evidence type="ECO:0000256" key="3">
    <source>
        <dbReference type="ARBA" id="ARBA00009592"/>
    </source>
</evidence>
<feature type="signal peptide" evidence="12">
    <location>
        <begin position="1"/>
        <end position="37"/>
    </location>
</feature>
<evidence type="ECO:0000313" key="15">
    <source>
        <dbReference type="Proteomes" id="UP000327085"/>
    </source>
</evidence>
<feature type="chain" id="PRO_5022734443" evidence="12">
    <location>
        <begin position="38"/>
        <end position="738"/>
    </location>
</feature>
<dbReference type="OMA" id="CCLINEV"/>
<keyword evidence="12" id="KW-0732">Signal</keyword>
<dbReference type="SUPFAM" id="SSF52047">
    <property type="entry name" value="RNI-like"/>
    <property type="match status" value="1"/>
</dbReference>
<evidence type="ECO:0000256" key="10">
    <source>
        <dbReference type="ARBA" id="ARBA00023180"/>
    </source>
</evidence>
<feature type="domain" description="Leucine-rich repeat-containing N-terminal plant-type" evidence="13">
    <location>
        <begin position="40"/>
        <end position="74"/>
    </location>
</feature>
<dbReference type="Gramene" id="VVA32777">
    <property type="protein sequence ID" value="VVA32777"/>
    <property type="gene ID" value="Prudul26B011902"/>
</dbReference>
<dbReference type="Gene3D" id="3.80.10.10">
    <property type="entry name" value="Ribonuclease Inhibitor"/>
    <property type="match status" value="4"/>
</dbReference>
<keyword evidence="10" id="KW-0325">Glycoprotein</keyword>
<protein>
    <submittedName>
        <fullName evidence="14">PREDICTED: tyrosine-sulfated glycopeptide</fullName>
    </submittedName>
</protein>
<dbReference type="InterPro" id="IPR032675">
    <property type="entry name" value="LRR_dom_sf"/>
</dbReference>
<dbReference type="PROSITE" id="PS51450">
    <property type="entry name" value="LRR"/>
    <property type="match status" value="1"/>
</dbReference>
<dbReference type="InParanoid" id="A0A5E4FZ64"/>
<dbReference type="EMBL" id="CABIKO010000261">
    <property type="protein sequence ID" value="VVA32777.1"/>
    <property type="molecule type" value="Genomic_DNA"/>
</dbReference>
<dbReference type="Pfam" id="PF00560">
    <property type="entry name" value="LRR_1"/>
    <property type="match status" value="5"/>
</dbReference>
<evidence type="ECO:0000259" key="13">
    <source>
        <dbReference type="Pfam" id="PF08263"/>
    </source>
</evidence>
<dbReference type="InterPro" id="IPR003591">
    <property type="entry name" value="Leu-rich_rpt_typical-subtyp"/>
</dbReference>
<keyword evidence="7" id="KW-0677">Repeat</keyword>
<dbReference type="GO" id="GO:0005886">
    <property type="term" value="C:plasma membrane"/>
    <property type="evidence" value="ECO:0007669"/>
    <property type="project" value="UniProtKB-SubCell"/>
</dbReference>
<keyword evidence="8 11" id="KW-1133">Transmembrane helix</keyword>
<dbReference type="FunFam" id="3.80.10.10:FF:000213">
    <property type="entry name" value="Tyrosine-sulfated glycopeptide receptor 1"/>
    <property type="match status" value="1"/>
</dbReference>
<comment type="similarity">
    <text evidence="3">Belongs to the RLP family.</text>
</comment>
<evidence type="ECO:0000256" key="6">
    <source>
        <dbReference type="ARBA" id="ARBA00022692"/>
    </source>
</evidence>
<name>A0A5E4FZ64_PRUDU</name>
<evidence type="ECO:0000313" key="14">
    <source>
        <dbReference type="EMBL" id="VVA32777.1"/>
    </source>
</evidence>
<sequence length="738" mass="81365">MANTPRNMLVLKIPYHQMAHVLLFILLFSSILSTNHACNQSQSSSLLSFALSLSSPSSNWTSIDCCHWEGITCDHDGWVTHLDLPSRSGLNLKGGVFPSIENLTHLTYLNLSHNSLYGSLESGFFLSLNRLEILDLSSNFFFGELPSFIPSNTRMVDLSNNHFHGAIPSSFFRRARNLTSFSVRNNTFSGSIPSSICLHSSPLIRLLDFSFNEFSSNIPAGLGKCAKLQVFRAGYNSLSGSLPEDIYNATTLEEITLPSNAIRGDIKEEIVNLTNLTILDLYLNEFSGMLPMNIGKLSKLKFMLLHSNNLKGSLPPSLVNCTNLEQLNLGSNNLEGNLSMLDFSKLSRLSKLDVVSNHFAGVFPTSLYSCKSLKALRLSLNDLDGRIEPEILSLKSLSFLSLSGSRLSNITGAMNILMRCKSLKVLILSNNFVGEEMPNGDGMVDVDGFQNLGILSFRGCELTGSLPVWLSKLKKLEVLDMSFNRITGSVPSWLGTSPSLFHINLGNNRISGELPKQFCELPMLVSEQTAAQVEHTYLELPFFVKPAGDAYILQYSSLSFFPPAIYLYNNSINGSIPTEISQLILLRTLDLSHNNVGGNIPDEISSLKMLETLDLSMNHLSGEIPASLTSLNFLSTLNVSYNDLEGPIPKGTQLQGFDVSAFEGNPKLCGAPLWNDCPLINGNSQDVETEHQIPWFRISVVLGFIVGFGGFCGPLMLKKTWRDAYFQFLNNVQVGSMR</sequence>
<keyword evidence="4" id="KW-1003">Cell membrane</keyword>
<evidence type="ECO:0000256" key="5">
    <source>
        <dbReference type="ARBA" id="ARBA00022614"/>
    </source>
</evidence>
<keyword evidence="5" id="KW-0433">Leucine-rich repeat</keyword>
<dbReference type="SMART" id="SM00369">
    <property type="entry name" value="LRR_TYP"/>
    <property type="match status" value="7"/>
</dbReference>
<evidence type="ECO:0000256" key="8">
    <source>
        <dbReference type="ARBA" id="ARBA00022989"/>
    </source>
</evidence>
<gene>
    <name evidence="14" type="ORF">ALMOND_2B011902</name>
</gene>
<keyword evidence="6 11" id="KW-0812">Transmembrane</keyword>
<dbReference type="InterPro" id="IPR013210">
    <property type="entry name" value="LRR_N_plant-typ"/>
</dbReference>
<dbReference type="PANTHER" id="PTHR48065:SF51">
    <property type="entry name" value="TYROSINE-SULFATED GLYCOPEPTIDE RECEPTOR 1-LIKE"/>
    <property type="match status" value="1"/>
</dbReference>
<comment type="subcellular location">
    <subcellularLocation>
        <location evidence="2">Cell membrane</location>
    </subcellularLocation>
    <subcellularLocation>
        <location evidence="1">Membrane</location>
        <topology evidence="1">Single-pass membrane protein</topology>
    </subcellularLocation>
</comment>